<dbReference type="Pfam" id="PF01636">
    <property type="entry name" value="APH"/>
    <property type="match status" value="1"/>
</dbReference>
<dbReference type="SUPFAM" id="SSF56112">
    <property type="entry name" value="Protein kinase-like (PK-like)"/>
    <property type="match status" value="1"/>
</dbReference>
<protein>
    <submittedName>
        <fullName evidence="3">Choline kinase</fullName>
    </submittedName>
</protein>
<reference evidence="3 5" key="1">
    <citation type="submission" date="2017-10" db="EMBL/GenBank/DDBJ databases">
        <title>Genomics of the genus Arcobacter.</title>
        <authorList>
            <person name="Perez-Cataluna A."/>
            <person name="Figueras M.J."/>
        </authorList>
    </citation>
    <scope>NUCLEOTIDE SEQUENCE [LARGE SCALE GENOMIC DNA]</scope>
    <source>
        <strain evidence="3 5">CECT 7835</strain>
    </source>
</reference>
<dbReference type="Gene3D" id="3.30.200.20">
    <property type="entry name" value="Phosphorylase Kinase, domain 1"/>
    <property type="match status" value="1"/>
</dbReference>
<proteinExistence type="predicted"/>
<dbReference type="Proteomes" id="UP000253850">
    <property type="component" value="Chromosome"/>
</dbReference>
<name>A0AAX2AAC4_9BACT</name>
<dbReference type="EMBL" id="PDKM01000001">
    <property type="protein sequence ID" value="RXK10854.1"/>
    <property type="molecule type" value="Genomic_DNA"/>
</dbReference>
<organism evidence="3 5">
    <name type="scientific">Halarcobacter bivalviorum</name>
    <dbReference type="NCBI Taxonomy" id="663364"/>
    <lineage>
        <taxon>Bacteria</taxon>
        <taxon>Pseudomonadati</taxon>
        <taxon>Campylobacterota</taxon>
        <taxon>Epsilonproteobacteria</taxon>
        <taxon>Campylobacterales</taxon>
        <taxon>Arcobacteraceae</taxon>
        <taxon>Halarcobacter</taxon>
    </lineage>
</organism>
<dbReference type="Gene3D" id="3.90.1200.10">
    <property type="match status" value="1"/>
</dbReference>
<dbReference type="EMBL" id="CP031217">
    <property type="protein sequence ID" value="AXH11724.1"/>
    <property type="molecule type" value="Genomic_DNA"/>
</dbReference>
<dbReference type="Proteomes" id="UP000289193">
    <property type="component" value="Unassembled WGS sequence"/>
</dbReference>
<dbReference type="CDD" id="cd05151">
    <property type="entry name" value="ChoK-like"/>
    <property type="match status" value="1"/>
</dbReference>
<evidence type="ECO:0000313" key="5">
    <source>
        <dbReference type="Proteomes" id="UP000289193"/>
    </source>
</evidence>
<keyword evidence="3" id="KW-0808">Transferase</keyword>
<dbReference type="KEGG" id="hbv:ABIV_0711"/>
<dbReference type="InterPro" id="IPR011009">
    <property type="entry name" value="Kinase-like_dom_sf"/>
</dbReference>
<dbReference type="GO" id="GO:0005737">
    <property type="term" value="C:cytoplasm"/>
    <property type="evidence" value="ECO:0007669"/>
    <property type="project" value="TreeGrafter"/>
</dbReference>
<reference evidence="2 4" key="2">
    <citation type="submission" date="2018-07" db="EMBL/GenBank/DDBJ databases">
        <title>Complete genome of the Arcobacter bivalviorum type strain LMG 26154.</title>
        <authorList>
            <person name="Miller W.G."/>
            <person name="Yee E."/>
            <person name="Bono J.L."/>
        </authorList>
    </citation>
    <scope>NUCLEOTIDE SEQUENCE [LARGE SCALE GENOMIC DNA]</scope>
    <source>
        <strain evidence="2 4">LMG 26154</strain>
    </source>
</reference>
<dbReference type="AlphaFoldDB" id="A0AAX2AAC4"/>
<evidence type="ECO:0000313" key="2">
    <source>
        <dbReference type="EMBL" id="AXH11724.1"/>
    </source>
</evidence>
<gene>
    <name evidence="2" type="ORF">ABIV_0711</name>
    <name evidence="3" type="ORF">CRV05_00340</name>
</gene>
<dbReference type="PANTHER" id="PTHR22603">
    <property type="entry name" value="CHOLINE/ETHANOALAMINE KINASE"/>
    <property type="match status" value="1"/>
</dbReference>
<dbReference type="GO" id="GO:0004305">
    <property type="term" value="F:ethanolamine kinase activity"/>
    <property type="evidence" value="ECO:0007669"/>
    <property type="project" value="TreeGrafter"/>
</dbReference>
<keyword evidence="3" id="KW-0418">Kinase</keyword>
<feature type="domain" description="Aminoglycoside phosphotransferase" evidence="1">
    <location>
        <begin position="9"/>
        <end position="182"/>
    </location>
</feature>
<dbReference type="GO" id="GO:0006646">
    <property type="term" value="P:phosphatidylethanolamine biosynthetic process"/>
    <property type="evidence" value="ECO:0007669"/>
    <property type="project" value="TreeGrafter"/>
</dbReference>
<dbReference type="InterPro" id="IPR002575">
    <property type="entry name" value="Aminoglycoside_PTrfase"/>
</dbReference>
<sequence>MIKRVKTQGLCNEVYKIEKNNKEFILRFFKKAHSVKIDRKQEFKIQTLAYKKNLASKPIYLDKDLKFMTCEFLAGKHKKSLSKKQIKILAKSLKKLHGIKYKKKPYSLKKEFLNYKNYLKDKKSKKLIKYSIDILKKNDKKKDFVLSHNDLNKENIIFNNRVFFIDWEFASKNNRFFDLATISIKFKLNRKDEKLLLSTYFSILEKKQKKKFKKFKIICKNYWKLWFKANF</sequence>
<keyword evidence="5" id="KW-1185">Reference proteome</keyword>
<evidence type="ECO:0000313" key="3">
    <source>
        <dbReference type="EMBL" id="RXK10854.1"/>
    </source>
</evidence>
<accession>A0AAX2AAC4</accession>
<dbReference type="PANTHER" id="PTHR22603:SF66">
    <property type="entry name" value="ETHANOLAMINE KINASE"/>
    <property type="match status" value="1"/>
</dbReference>
<dbReference type="RefSeq" id="WP_114838590.1">
    <property type="nucleotide sequence ID" value="NZ_CP031217.1"/>
</dbReference>
<evidence type="ECO:0000313" key="4">
    <source>
        <dbReference type="Proteomes" id="UP000253850"/>
    </source>
</evidence>
<evidence type="ECO:0000259" key="1">
    <source>
        <dbReference type="Pfam" id="PF01636"/>
    </source>
</evidence>